<protein>
    <submittedName>
        <fullName evidence="5">2-phospho-L-lactate guanylyltransferase</fullName>
        <ecNumber evidence="5">2.7.7.68</ecNumber>
    </submittedName>
</protein>
<name>A0A641AQT9_9ACTN</name>
<evidence type="ECO:0000256" key="1">
    <source>
        <dbReference type="ARBA" id="ARBA00022679"/>
    </source>
</evidence>
<dbReference type="EC" id="2.7.7.68" evidence="5"/>
<evidence type="ECO:0000256" key="3">
    <source>
        <dbReference type="ARBA" id="ARBA00022741"/>
    </source>
</evidence>
<dbReference type="EMBL" id="SDPP02000001">
    <property type="protein sequence ID" value="KAA1379877.1"/>
    <property type="molecule type" value="Genomic_DNA"/>
</dbReference>
<keyword evidence="4" id="KW-0342">GTP-binding</keyword>
<keyword evidence="6" id="KW-1185">Reference proteome</keyword>
<evidence type="ECO:0000256" key="4">
    <source>
        <dbReference type="ARBA" id="ARBA00023134"/>
    </source>
</evidence>
<accession>A0A641AQT9</accession>
<evidence type="ECO:0000256" key="2">
    <source>
        <dbReference type="ARBA" id="ARBA00022695"/>
    </source>
</evidence>
<dbReference type="SUPFAM" id="SSF53448">
    <property type="entry name" value="Nucleotide-diphospho-sugar transferases"/>
    <property type="match status" value="1"/>
</dbReference>
<dbReference type="Pfam" id="PF01983">
    <property type="entry name" value="CofC"/>
    <property type="match status" value="1"/>
</dbReference>
<reference evidence="5" key="1">
    <citation type="submission" date="2019-09" db="EMBL/GenBank/DDBJ databases">
        <authorList>
            <person name="Li J."/>
        </authorList>
    </citation>
    <scope>NUCLEOTIDE SEQUENCE [LARGE SCALE GENOMIC DNA]</scope>
    <source>
        <strain evidence="5">NRBC 14897</strain>
    </source>
</reference>
<keyword evidence="1 5" id="KW-0808">Transferase</keyword>
<gene>
    <name evidence="5" type="primary">cofC</name>
    <name evidence="5" type="ORF">ESP62_001305</name>
</gene>
<dbReference type="GO" id="GO:0005525">
    <property type="term" value="F:GTP binding"/>
    <property type="evidence" value="ECO:0007669"/>
    <property type="project" value="UniProtKB-KW"/>
</dbReference>
<sequence length="220" mass="23789">MNATVIVPVKPWALSKSRLGVDARRADLARAFALDVLEQVGNASSVGQLVIVSAEVELGSVARGHGAVLLTDRPMLAPNMLNVAIDRGRRWAMSRRPDAPVVVVPADLAALTAVALDSALTAMSEYQRAFVPDASDRGTTLSWAHDPALLLTQYGHDSAKRHVHDGVKAVRHVDPRVRQDVDTREDLREVRRLGVGQHTQAVLRELEALTRAPAPAARFA</sequence>
<evidence type="ECO:0000313" key="5">
    <source>
        <dbReference type="EMBL" id="KAA1379877.1"/>
    </source>
</evidence>
<evidence type="ECO:0000313" key="6">
    <source>
        <dbReference type="Proteomes" id="UP001515100"/>
    </source>
</evidence>
<dbReference type="PANTHER" id="PTHR40392">
    <property type="entry name" value="2-PHOSPHO-L-LACTATE GUANYLYLTRANSFERASE"/>
    <property type="match status" value="1"/>
</dbReference>
<dbReference type="AlphaFoldDB" id="A0A641AQT9"/>
<dbReference type="PANTHER" id="PTHR40392:SF1">
    <property type="entry name" value="2-PHOSPHO-L-LACTATE GUANYLYLTRANSFERASE"/>
    <property type="match status" value="1"/>
</dbReference>
<dbReference type="OrthoDB" id="9151145at2"/>
<dbReference type="InterPro" id="IPR002835">
    <property type="entry name" value="CofC"/>
</dbReference>
<keyword evidence="2 5" id="KW-0548">Nucleotidyltransferase</keyword>
<comment type="caution">
    <text evidence="5">The sequence shown here is derived from an EMBL/GenBank/DDBJ whole genome shotgun (WGS) entry which is preliminary data.</text>
</comment>
<dbReference type="Proteomes" id="UP001515100">
    <property type="component" value="Unassembled WGS sequence"/>
</dbReference>
<dbReference type="RefSeq" id="WP_129179810.1">
    <property type="nucleotide sequence ID" value="NZ_JAGIOG010000001.1"/>
</dbReference>
<dbReference type="GO" id="GO:0043814">
    <property type="term" value="F:phospholactate guanylyltransferase activity"/>
    <property type="evidence" value="ECO:0007669"/>
    <property type="project" value="UniProtKB-EC"/>
</dbReference>
<organism evidence="5 6">
    <name type="scientific">Aeromicrobium fastidiosum</name>
    <dbReference type="NCBI Taxonomy" id="52699"/>
    <lineage>
        <taxon>Bacteria</taxon>
        <taxon>Bacillati</taxon>
        <taxon>Actinomycetota</taxon>
        <taxon>Actinomycetes</taxon>
        <taxon>Propionibacteriales</taxon>
        <taxon>Nocardioidaceae</taxon>
        <taxon>Aeromicrobium</taxon>
    </lineage>
</organism>
<dbReference type="Gene3D" id="3.90.550.10">
    <property type="entry name" value="Spore Coat Polysaccharide Biosynthesis Protein SpsA, Chain A"/>
    <property type="match status" value="1"/>
</dbReference>
<dbReference type="InterPro" id="IPR029044">
    <property type="entry name" value="Nucleotide-diphossugar_trans"/>
</dbReference>
<keyword evidence="3" id="KW-0547">Nucleotide-binding</keyword>
<proteinExistence type="predicted"/>
<dbReference type="NCBIfam" id="TIGR03552">
    <property type="entry name" value="F420_cofC"/>
    <property type="match status" value="1"/>
</dbReference>